<evidence type="ECO:0000256" key="1">
    <source>
        <dbReference type="SAM" id="MobiDB-lite"/>
    </source>
</evidence>
<gene>
    <name evidence="3" type="primary">Aste57867_1742</name>
    <name evidence="2" type="ORF">As57867_001740</name>
    <name evidence="3" type="ORF">ASTE57867_1742</name>
</gene>
<organism evidence="3 4">
    <name type="scientific">Aphanomyces stellatus</name>
    <dbReference type="NCBI Taxonomy" id="120398"/>
    <lineage>
        <taxon>Eukaryota</taxon>
        <taxon>Sar</taxon>
        <taxon>Stramenopiles</taxon>
        <taxon>Oomycota</taxon>
        <taxon>Saprolegniomycetes</taxon>
        <taxon>Saprolegniales</taxon>
        <taxon>Verrucalvaceae</taxon>
        <taxon>Aphanomyces</taxon>
    </lineage>
</organism>
<protein>
    <submittedName>
        <fullName evidence="3">Aste57867_1742 protein</fullName>
    </submittedName>
</protein>
<keyword evidence="4" id="KW-1185">Reference proteome</keyword>
<name>A0A485KBB9_9STRA</name>
<dbReference type="AlphaFoldDB" id="A0A485KBB9"/>
<accession>A0A485KBB9</accession>
<dbReference type="EMBL" id="VJMH01000155">
    <property type="protein sequence ID" value="KAF0718361.1"/>
    <property type="molecule type" value="Genomic_DNA"/>
</dbReference>
<feature type="compositionally biased region" description="Polar residues" evidence="1">
    <location>
        <begin position="30"/>
        <end position="54"/>
    </location>
</feature>
<feature type="region of interest" description="Disordered" evidence="1">
    <location>
        <begin position="1"/>
        <end position="69"/>
    </location>
</feature>
<reference evidence="3 4" key="1">
    <citation type="submission" date="2019-03" db="EMBL/GenBank/DDBJ databases">
        <authorList>
            <person name="Gaulin E."/>
            <person name="Dumas B."/>
        </authorList>
    </citation>
    <scope>NUCLEOTIDE SEQUENCE [LARGE SCALE GENOMIC DNA]</scope>
    <source>
        <strain evidence="3">CBS 568.67</strain>
    </source>
</reference>
<evidence type="ECO:0000313" key="4">
    <source>
        <dbReference type="Proteomes" id="UP000332933"/>
    </source>
</evidence>
<dbReference type="EMBL" id="CAADRA010000155">
    <property type="protein sequence ID" value="VFT78952.1"/>
    <property type="molecule type" value="Genomic_DNA"/>
</dbReference>
<reference evidence="2" key="2">
    <citation type="submission" date="2019-06" db="EMBL/GenBank/DDBJ databases">
        <title>Genomics analysis of Aphanomyces spp. identifies a new class of oomycete effector associated with host adaptation.</title>
        <authorList>
            <person name="Gaulin E."/>
        </authorList>
    </citation>
    <scope>NUCLEOTIDE SEQUENCE</scope>
    <source>
        <strain evidence="2">CBS 578.67</strain>
    </source>
</reference>
<dbReference type="Proteomes" id="UP000332933">
    <property type="component" value="Unassembled WGS sequence"/>
</dbReference>
<evidence type="ECO:0000313" key="2">
    <source>
        <dbReference type="EMBL" id="KAF0718361.1"/>
    </source>
</evidence>
<proteinExistence type="predicted"/>
<sequence>MAAQDNSESWDFDEGVRLFLGEDCDPPDNEANQEPQRTHPDANQPTQPLSSSAANRVPRGAKQPAAWLKGRIPTHLKQRLELEALQAELTRLQGQICEIRVCPTRKMSIWERMATNERAELVKATSDNNELRGAVASNAQFIDEMEALLRKKRRLATTSSVADWEAFVLPATAPDRNRAIHWILDREINRTKHVCLRSGLPPIGGSAFDDDVHRAAIVPQATGNVFFEVVERVTLAAPFRDVSAATWRAVVGDITSMDKSIEQSFERIDDRTVCIHACDRRHHTPCHAHLLSKYHKSLTRDVIVARSVLGDPLWTTHADGDLVEDVTAWNEIAPLPGHEADACVSTIVWRINLGRLASTETDELDDVSALLASASIAQRPSVQGSISPHAMAQHLASPAAPHVVTLGNLHIYLARSKFIEEPFKRAVNDAIERHKQVRGGMTSIVET</sequence>
<evidence type="ECO:0000313" key="3">
    <source>
        <dbReference type="EMBL" id="VFT78952.1"/>
    </source>
</evidence>